<dbReference type="GeneID" id="64946199"/>
<feature type="compositionally biased region" description="Low complexity" evidence="1">
    <location>
        <begin position="44"/>
        <end position="62"/>
    </location>
</feature>
<gene>
    <name evidence="2" type="primary">17</name>
    <name evidence="2" type="ORF">PBI_STASIA_17</name>
</gene>
<dbReference type="EMBL" id="KX641260">
    <property type="protein sequence ID" value="AOT24673.1"/>
    <property type="molecule type" value="Genomic_DNA"/>
</dbReference>
<evidence type="ECO:0000256" key="1">
    <source>
        <dbReference type="SAM" id="MobiDB-lite"/>
    </source>
</evidence>
<dbReference type="Proteomes" id="UP000221167">
    <property type="component" value="Segment"/>
</dbReference>
<sequence>MKIRNTTNGGCVEVTEDYGKALIAGGGWEAAEAPKRKAPRKTAQRAAKTPTPTPAEVPTTEE</sequence>
<proteinExistence type="predicted"/>
<dbReference type="Pfam" id="PF23976">
    <property type="entry name" value="DUF7302"/>
    <property type="match status" value="1"/>
</dbReference>
<feature type="region of interest" description="Disordered" evidence="1">
    <location>
        <begin position="31"/>
        <end position="62"/>
    </location>
</feature>
<keyword evidence="3" id="KW-1185">Reference proteome</keyword>
<reference evidence="2 3" key="1">
    <citation type="submission" date="2016-07" db="EMBL/GenBank/DDBJ databases">
        <authorList>
            <person name="Pillay S."/>
            <person name="Muniram S."/>
            <person name="Rampersadh K."/>
            <person name="Moraka N.O."/>
            <person name="Mfene A."/>
            <person name="Sigauque P.S."/>
            <person name="Komo N."/>
            <person name="Mazeka N.P."/>
            <person name="Garlena R.A."/>
            <person name="Russell D.A."/>
            <person name="Bowman C.A."/>
            <person name="Rubin E."/>
            <person name="Larsen M.H."/>
            <person name="Guerrero C.A."/>
            <person name="Jacobs-Sera D."/>
            <person name="Hatfull G.F."/>
        </authorList>
    </citation>
    <scope>NUCLEOTIDE SEQUENCE [LARGE SCALE GENOMIC DNA]</scope>
</reference>
<dbReference type="KEGG" id="vg:64946199"/>
<dbReference type="RefSeq" id="YP_010062404.1">
    <property type="nucleotide sequence ID" value="NC_054794.1"/>
</dbReference>
<dbReference type="InterPro" id="IPR055726">
    <property type="entry name" value="DUF7302"/>
</dbReference>
<evidence type="ECO:0000313" key="3">
    <source>
        <dbReference type="Proteomes" id="UP000221167"/>
    </source>
</evidence>
<name>A0A1D8EUF1_9CAUD</name>
<accession>A0A1D8EUF1</accession>
<evidence type="ECO:0000313" key="2">
    <source>
        <dbReference type="EMBL" id="AOT24673.1"/>
    </source>
</evidence>
<organism evidence="2 3">
    <name type="scientific">Mycobacterium phage Stasia</name>
    <dbReference type="NCBI Taxonomy" id="1897548"/>
    <lineage>
        <taxon>Viruses</taxon>
        <taxon>Duplodnaviria</taxon>
        <taxon>Heunggongvirae</taxon>
        <taxon>Uroviricota</taxon>
        <taxon>Caudoviricetes</taxon>
        <taxon>Backyardiganvirus</taxon>
        <taxon>Backyardiganvirus stasia</taxon>
    </lineage>
</organism>
<protein>
    <submittedName>
        <fullName evidence="2">Uncharacterized protein</fullName>
    </submittedName>
</protein>